<feature type="compositionally biased region" description="Acidic residues" evidence="6">
    <location>
        <begin position="106"/>
        <end position="116"/>
    </location>
</feature>
<comment type="similarity">
    <text evidence="2">Belongs to the DNA polymerase alpha subunit B family.</text>
</comment>
<dbReference type="Proteomes" id="UP001652622">
    <property type="component" value="Unplaced"/>
</dbReference>
<comment type="subcellular location">
    <subcellularLocation>
        <location evidence="1">Nucleus</location>
    </subcellularLocation>
</comment>
<evidence type="ECO:0000259" key="9">
    <source>
        <dbReference type="Pfam" id="PF22062"/>
    </source>
</evidence>
<dbReference type="GeneID" id="117669751"/>
<dbReference type="PANTHER" id="PTHR23061:SF12">
    <property type="entry name" value="DNA POLYMERASE ALPHA SUBUNIT B"/>
    <property type="match status" value="1"/>
</dbReference>
<dbReference type="InterPro" id="IPR007185">
    <property type="entry name" value="DNA_pol_a/d/e_bsu"/>
</dbReference>
<dbReference type="PANTHER" id="PTHR23061">
    <property type="entry name" value="DNA POLYMERASE 2 ALPHA 70 KDA SUBUNIT"/>
    <property type="match status" value="1"/>
</dbReference>
<name>A0ABM3ZPR5_PANGU</name>
<dbReference type="Pfam" id="PF22062">
    <property type="entry name" value="OB_DPOA2"/>
    <property type="match status" value="1"/>
</dbReference>
<dbReference type="Gene3D" id="1.10.8.530">
    <property type="entry name" value="DNA polymerase alpha-primase, subunit B, N-terminal domain"/>
    <property type="match status" value="1"/>
</dbReference>
<evidence type="ECO:0000259" key="8">
    <source>
        <dbReference type="Pfam" id="PF08418"/>
    </source>
</evidence>
<dbReference type="Pfam" id="PF08418">
    <property type="entry name" value="Pol_alpha_B_N"/>
    <property type="match status" value="1"/>
</dbReference>
<dbReference type="PIRSF" id="PIRSF018300">
    <property type="entry name" value="DNA_pol_alph_2"/>
    <property type="match status" value="1"/>
</dbReference>
<evidence type="ECO:0000256" key="4">
    <source>
        <dbReference type="ARBA" id="ARBA00022705"/>
    </source>
</evidence>
<dbReference type="Gene3D" id="3.60.21.60">
    <property type="match status" value="1"/>
</dbReference>
<organism evidence="10 11">
    <name type="scientific">Pantherophis guttatus</name>
    <name type="common">Corn snake</name>
    <name type="synonym">Elaphe guttata</name>
    <dbReference type="NCBI Taxonomy" id="94885"/>
    <lineage>
        <taxon>Eukaryota</taxon>
        <taxon>Metazoa</taxon>
        <taxon>Chordata</taxon>
        <taxon>Craniata</taxon>
        <taxon>Vertebrata</taxon>
        <taxon>Euteleostomi</taxon>
        <taxon>Lepidosauria</taxon>
        <taxon>Squamata</taxon>
        <taxon>Bifurcata</taxon>
        <taxon>Unidentata</taxon>
        <taxon>Episquamata</taxon>
        <taxon>Toxicofera</taxon>
        <taxon>Serpentes</taxon>
        <taxon>Colubroidea</taxon>
        <taxon>Colubridae</taxon>
        <taxon>Colubrinae</taxon>
        <taxon>Pantherophis</taxon>
    </lineage>
</organism>
<dbReference type="InterPro" id="IPR013627">
    <property type="entry name" value="Pol_alpha_B_N"/>
</dbReference>
<accession>A0ABM3ZPR5</accession>
<evidence type="ECO:0000259" key="7">
    <source>
        <dbReference type="Pfam" id="PF04042"/>
    </source>
</evidence>
<dbReference type="InterPro" id="IPR016722">
    <property type="entry name" value="DNA_pol_alpha_bsu"/>
</dbReference>
<keyword evidence="4" id="KW-0235">DNA replication</keyword>
<evidence type="ECO:0000313" key="11">
    <source>
        <dbReference type="RefSeq" id="XP_060550359.1"/>
    </source>
</evidence>
<protein>
    <recommendedName>
        <fullName evidence="3">DNA polymerase alpha subunit B</fullName>
    </recommendedName>
</protein>
<feature type="region of interest" description="Disordered" evidence="6">
    <location>
        <begin position="104"/>
        <end position="171"/>
    </location>
</feature>
<keyword evidence="5" id="KW-0539">Nucleus</keyword>
<proteinExistence type="inferred from homology"/>
<feature type="compositionally biased region" description="Polar residues" evidence="6">
    <location>
        <begin position="120"/>
        <end position="167"/>
    </location>
</feature>
<evidence type="ECO:0000256" key="6">
    <source>
        <dbReference type="SAM" id="MobiDB-lite"/>
    </source>
</evidence>
<sequence length="520" mass="57717">MMGSAGIMDAVVADLKVFGLDFAEEEDQDAIAEKLEEICMTGWVSKSELGNELVAFAMRKEVLLLTLENLLAFEHEMVSKKTTKPSRKKEDRWSSMGDIGSVQESMEVDQEEEELLDTYASPSKCTQKRAITTPENPCSKRTLSGRSPRLNFSPNSFSPSATPSQKYATRKNRGEVVASFGSAPGGERARSAPSVQVYDTPHSLTKPYKFMFQDLMDNRDVLFYKIEELGEALKAHYKIDEFSSVMVPAQDTVTVLGQIGCDSNGKLNPQSVILEGDREHSSGAFIPVDISELTDYSLFPGQVVVMEGMNSTGKKLIASKLYEGVPLPFQKPTEAATDPEPRLVLVACGPYTTSDSIAYEPMVDLIETINKDKPDVCILLGPFVDSKHKQVEEGQLIMLNEEVFKRCLKTIIEGTRSACSHLVIVPSLRDVHHFCVYPQPPFVYELAKEDRQRVLFVSDPCTLEIDGVIFGLTSVDLLFHMGAEEISRSSSLQDRFSRILKHILTQRRTFWGASALTPAG</sequence>
<feature type="domain" description="DNA polymerase alpha subunit B N-terminal" evidence="8">
    <location>
        <begin position="12"/>
        <end position="80"/>
    </location>
</feature>
<dbReference type="RefSeq" id="XP_060550359.1">
    <property type="nucleotide sequence ID" value="XM_060694376.1"/>
</dbReference>
<keyword evidence="10" id="KW-1185">Reference proteome</keyword>
<reference evidence="11" key="1">
    <citation type="submission" date="2025-08" db="UniProtKB">
        <authorList>
            <consortium name="RefSeq"/>
        </authorList>
    </citation>
    <scope>IDENTIFICATION</scope>
    <source>
        <tissue evidence="11">Blood</tissue>
    </source>
</reference>
<dbReference type="InterPro" id="IPR054300">
    <property type="entry name" value="OB_DPOA2"/>
</dbReference>
<evidence type="ECO:0000256" key="1">
    <source>
        <dbReference type="ARBA" id="ARBA00004123"/>
    </source>
</evidence>
<dbReference type="Pfam" id="PF04042">
    <property type="entry name" value="DNA_pol_E_B"/>
    <property type="match status" value="1"/>
</dbReference>
<evidence type="ECO:0000313" key="10">
    <source>
        <dbReference type="Proteomes" id="UP001652622"/>
    </source>
</evidence>
<evidence type="ECO:0000256" key="3">
    <source>
        <dbReference type="ARBA" id="ARBA00018596"/>
    </source>
</evidence>
<evidence type="ECO:0000256" key="5">
    <source>
        <dbReference type="ARBA" id="ARBA00023242"/>
    </source>
</evidence>
<gene>
    <name evidence="11" type="primary">POLA2</name>
</gene>
<feature type="domain" description="DNA polymerase alpha/delta/epsilon subunit B" evidence="7">
    <location>
        <begin position="344"/>
        <end position="508"/>
    </location>
</feature>
<feature type="domain" description="DNA polymerase alpha subunit B OB" evidence="9">
    <location>
        <begin position="219"/>
        <end position="324"/>
    </location>
</feature>
<dbReference type="InterPro" id="IPR043034">
    <property type="entry name" value="DNA_pol_alpha_B_N_sf"/>
</dbReference>
<evidence type="ECO:0000256" key="2">
    <source>
        <dbReference type="ARBA" id="ARBA00007299"/>
    </source>
</evidence>